<comment type="caution">
    <text evidence="1">The sequence shown here is derived from an EMBL/GenBank/DDBJ whole genome shotgun (WGS) entry which is preliminary data.</text>
</comment>
<organism evidence="1 2">
    <name type="scientific">Cardiocondyla obscurior</name>
    <dbReference type="NCBI Taxonomy" id="286306"/>
    <lineage>
        <taxon>Eukaryota</taxon>
        <taxon>Metazoa</taxon>
        <taxon>Ecdysozoa</taxon>
        <taxon>Arthropoda</taxon>
        <taxon>Hexapoda</taxon>
        <taxon>Insecta</taxon>
        <taxon>Pterygota</taxon>
        <taxon>Neoptera</taxon>
        <taxon>Endopterygota</taxon>
        <taxon>Hymenoptera</taxon>
        <taxon>Apocrita</taxon>
        <taxon>Aculeata</taxon>
        <taxon>Formicoidea</taxon>
        <taxon>Formicidae</taxon>
        <taxon>Myrmicinae</taxon>
        <taxon>Cardiocondyla</taxon>
    </lineage>
</organism>
<evidence type="ECO:0000313" key="2">
    <source>
        <dbReference type="Proteomes" id="UP001430953"/>
    </source>
</evidence>
<reference evidence="1 2" key="1">
    <citation type="submission" date="2023-03" db="EMBL/GenBank/DDBJ databases">
        <title>High recombination rates correlate with genetic variation in Cardiocondyla obscurior ants.</title>
        <authorList>
            <person name="Errbii M."/>
        </authorList>
    </citation>
    <scope>NUCLEOTIDE SEQUENCE [LARGE SCALE GENOMIC DNA]</scope>
    <source>
        <strain evidence="1">Alpha-2009</strain>
        <tissue evidence="1">Whole body</tissue>
    </source>
</reference>
<sequence length="104" mass="11932">MMYNKEEGRRQGCYSLQRKYRIQCPVRGVPFEVSRRQECYVDREIVICDTASRPPNSKPESRRDRHVPCAFSLTERQAPPRRASSTSVSGTCAFATNGTDKCNR</sequence>
<accession>A0AAW2G4V8</accession>
<proteinExistence type="predicted"/>
<name>A0AAW2G4V8_9HYME</name>
<keyword evidence="2" id="KW-1185">Reference proteome</keyword>
<evidence type="ECO:0000313" key="1">
    <source>
        <dbReference type="EMBL" id="KAL0122216.1"/>
    </source>
</evidence>
<protein>
    <submittedName>
        <fullName evidence="1">Uncharacterized protein</fullName>
    </submittedName>
</protein>
<gene>
    <name evidence="1" type="ORF">PUN28_007160</name>
</gene>
<dbReference type="AlphaFoldDB" id="A0AAW2G4V8"/>
<dbReference type="EMBL" id="JADYXP020000006">
    <property type="protein sequence ID" value="KAL0122216.1"/>
    <property type="molecule type" value="Genomic_DNA"/>
</dbReference>
<dbReference type="Proteomes" id="UP001430953">
    <property type="component" value="Unassembled WGS sequence"/>
</dbReference>